<evidence type="ECO:0000313" key="2">
    <source>
        <dbReference type="Proteomes" id="UP000037977"/>
    </source>
</evidence>
<dbReference type="InterPro" id="IPR010843">
    <property type="entry name" value="Uncharacterised_AroM"/>
</dbReference>
<sequence>MRHSKIAIVTIGQAPRKDMAEDIQQLREAGLQVQEVGVLDLLSPSEIATLAPSSVDTDILVTLLTNGQQVKLSKQKLMPYIQTCISNLHEFTWVLLMCTGDFTNKLPFKNLLLPDRMMINLVKGLQTELVLGLIGPEPDQQTTVAEKWQKAQFAVSFSASSPYHFNAQDLLTKAQQLEDHGADLLILDCMGYSTTMKNTIKDKLNIPIIVPREAVFTILKAIC</sequence>
<protein>
    <submittedName>
        <fullName evidence="1">AroM protein</fullName>
    </submittedName>
</protein>
<gene>
    <name evidence="1" type="ORF">ADM90_20100</name>
</gene>
<dbReference type="AlphaFoldDB" id="A0A0N0CV89"/>
<dbReference type="InterPro" id="IPR001920">
    <property type="entry name" value="Asp/Glu_race"/>
</dbReference>
<dbReference type="PATRIC" id="fig|33935.3.peg.2848"/>
<accession>A0A0N0CV89</accession>
<proteinExistence type="predicted"/>
<dbReference type="OrthoDB" id="9798683at2"/>
<name>A0A0N0CV89_9BACI</name>
<comment type="caution">
    <text evidence="1">The sequence shown here is derived from an EMBL/GenBank/DDBJ whole genome shotgun (WGS) entry which is preliminary data.</text>
</comment>
<dbReference type="STRING" id="33935.ADM90_20100"/>
<reference evidence="1 2" key="1">
    <citation type="submission" date="2015-07" db="EMBL/GenBank/DDBJ databases">
        <title>Genome sequencing project for genomic taxonomy and phylogenomics of Bacillus-like bacteria.</title>
        <authorList>
            <person name="Liu B."/>
            <person name="Wang J."/>
            <person name="Zhu Y."/>
            <person name="Liu G."/>
            <person name="Chen Q."/>
            <person name="Chen Z."/>
            <person name="Che J."/>
            <person name="Ge C."/>
            <person name="Shi H."/>
            <person name="Pan Z."/>
            <person name="Liu X."/>
        </authorList>
    </citation>
    <scope>NUCLEOTIDE SEQUENCE [LARGE SCALE GENOMIC DNA]</scope>
    <source>
        <strain evidence="1 2">DSM 54</strain>
    </source>
</reference>
<dbReference type="EMBL" id="LGCI01000010">
    <property type="protein sequence ID" value="KOY81425.1"/>
    <property type="molecule type" value="Genomic_DNA"/>
</dbReference>
<evidence type="ECO:0000313" key="1">
    <source>
        <dbReference type="EMBL" id="KOY81425.1"/>
    </source>
</evidence>
<keyword evidence="2" id="KW-1185">Reference proteome</keyword>
<dbReference type="Pfam" id="PF07302">
    <property type="entry name" value="AroM"/>
    <property type="match status" value="1"/>
</dbReference>
<dbReference type="RefSeq" id="WP_053996671.1">
    <property type="nucleotide sequence ID" value="NZ_CP065643.1"/>
</dbReference>
<dbReference type="Proteomes" id="UP000037977">
    <property type="component" value="Unassembled WGS sequence"/>
</dbReference>
<dbReference type="GO" id="GO:0016855">
    <property type="term" value="F:racemase and epimerase activity, acting on amino acids and derivatives"/>
    <property type="evidence" value="ECO:0007669"/>
    <property type="project" value="InterPro"/>
</dbReference>
<organism evidence="1 2">
    <name type="scientific">Lysinibacillus macroides</name>
    <dbReference type="NCBI Taxonomy" id="33935"/>
    <lineage>
        <taxon>Bacteria</taxon>
        <taxon>Bacillati</taxon>
        <taxon>Bacillota</taxon>
        <taxon>Bacilli</taxon>
        <taxon>Bacillales</taxon>
        <taxon>Bacillaceae</taxon>
        <taxon>Lysinibacillus</taxon>
    </lineage>
</organism>
<dbReference type="Gene3D" id="3.40.50.1860">
    <property type="match status" value="1"/>
</dbReference>